<dbReference type="InterPro" id="IPR002575">
    <property type="entry name" value="Aminoglycoside_PTrfase"/>
</dbReference>
<evidence type="ECO:0000313" key="5">
    <source>
        <dbReference type="Proteomes" id="UP001287286"/>
    </source>
</evidence>
<dbReference type="SUPFAM" id="SSF56112">
    <property type="entry name" value="Protein kinase-like (PK-like)"/>
    <property type="match status" value="1"/>
</dbReference>
<evidence type="ECO:0000313" key="3">
    <source>
        <dbReference type="EMBL" id="PWI64882.1"/>
    </source>
</evidence>
<dbReference type="EMBL" id="LCWV01000042">
    <property type="protein sequence ID" value="PWI64882.1"/>
    <property type="molecule type" value="Genomic_DNA"/>
</dbReference>
<accession>A0A2U3DRK8</accession>
<protein>
    <recommendedName>
        <fullName evidence="1">Aminoglycoside phosphotransferase domain-containing protein</fullName>
    </recommendedName>
</protein>
<evidence type="ECO:0000313" key="2">
    <source>
        <dbReference type="EMBL" id="KAK4090623.1"/>
    </source>
</evidence>
<organism evidence="3 4">
    <name type="scientific">Purpureocillium lilacinum</name>
    <name type="common">Paecilomyces lilacinus</name>
    <dbReference type="NCBI Taxonomy" id="33203"/>
    <lineage>
        <taxon>Eukaryota</taxon>
        <taxon>Fungi</taxon>
        <taxon>Dikarya</taxon>
        <taxon>Ascomycota</taxon>
        <taxon>Pezizomycotina</taxon>
        <taxon>Sordariomycetes</taxon>
        <taxon>Hypocreomycetidae</taxon>
        <taxon>Hypocreales</taxon>
        <taxon>Ophiocordycipitaceae</taxon>
        <taxon>Purpureocillium</taxon>
    </lineage>
</organism>
<reference evidence="2" key="3">
    <citation type="submission" date="2023-11" db="EMBL/GenBank/DDBJ databases">
        <authorList>
            <person name="Beijen E."/>
            <person name="Ohm R.A."/>
        </authorList>
    </citation>
    <scope>NUCLEOTIDE SEQUENCE</scope>
    <source>
        <strain evidence="2">CBS 150709</strain>
    </source>
</reference>
<evidence type="ECO:0000259" key="1">
    <source>
        <dbReference type="Pfam" id="PF01636"/>
    </source>
</evidence>
<dbReference type="InterPro" id="IPR011009">
    <property type="entry name" value="Kinase-like_dom_sf"/>
</dbReference>
<reference evidence="3" key="1">
    <citation type="submission" date="2015-05" db="EMBL/GenBank/DDBJ databases">
        <authorList>
            <person name="Wang D.B."/>
            <person name="Wang M."/>
        </authorList>
    </citation>
    <scope>NUCLEOTIDE SEQUENCE</scope>
    <source>
        <strain evidence="3">36-1</strain>
    </source>
</reference>
<proteinExistence type="predicted"/>
<gene>
    <name evidence="3" type="ORF">PCL_08429</name>
    <name evidence="2" type="ORF">Purlil1_5295</name>
</gene>
<dbReference type="Pfam" id="PF01636">
    <property type="entry name" value="APH"/>
    <property type="match status" value="1"/>
</dbReference>
<dbReference type="EMBL" id="JAWRVI010000015">
    <property type="protein sequence ID" value="KAK4090623.1"/>
    <property type="molecule type" value="Genomic_DNA"/>
</dbReference>
<sequence>MTRPEKAPLAWAATVLASEVSVDRGLREGGSPWLIRAAGQPAGVLRIAPRANAGHVRTEVAAMRHAARVGLPVPKVLGHDEGEASGFAVALTSYMAGSSRVPVEPDRKRLRMMGATAARISAVDVPTSASLPPRAGPIDDVDWSGLRRTRKAPAMLVRAAEAVERSKPTDTRLAFVHGDLWQGNMLWEGTDVTAILDWDASGLGSPGIDLGSVRFDAALFYGLSTVTEVLSGWEHESGRLAPDVAYWDVVAALASPPNMGSFQPAMAEQGRPDLTPELLNQRREEFLRQALSQLDVEQLAYGN</sequence>
<dbReference type="AlphaFoldDB" id="A0A2U3DRK8"/>
<dbReference type="Proteomes" id="UP000245956">
    <property type="component" value="Unassembled WGS sequence"/>
</dbReference>
<dbReference type="InterPro" id="IPR051678">
    <property type="entry name" value="AGP_Transferase"/>
</dbReference>
<evidence type="ECO:0000313" key="4">
    <source>
        <dbReference type="Proteomes" id="UP000245956"/>
    </source>
</evidence>
<dbReference type="PANTHER" id="PTHR21310">
    <property type="entry name" value="AMINOGLYCOSIDE PHOSPHOTRANSFERASE-RELATED-RELATED"/>
    <property type="match status" value="1"/>
</dbReference>
<comment type="caution">
    <text evidence="3">The sequence shown here is derived from an EMBL/GenBank/DDBJ whole genome shotgun (WGS) entry which is preliminary data.</text>
</comment>
<name>A0A2U3DRK8_PURLI</name>
<feature type="domain" description="Aminoglycoside phosphotransferase" evidence="1">
    <location>
        <begin position="42"/>
        <end position="214"/>
    </location>
</feature>
<reference evidence="2 5" key="4">
    <citation type="journal article" date="2024" name="Microbiol. Resour. Announc.">
        <title>Genome annotations for the ascomycete fungi Trichoderma harzianum, Trichoderma aggressivum, and Purpureocillium lilacinum.</title>
        <authorList>
            <person name="Beijen E.P.W."/>
            <person name="Ohm R.A."/>
        </authorList>
    </citation>
    <scope>NUCLEOTIDE SEQUENCE [LARGE SCALE GENOMIC DNA]</scope>
    <source>
        <strain evidence="2 5">CBS 150709</strain>
    </source>
</reference>
<reference evidence="3 4" key="2">
    <citation type="journal article" date="2016" name="Front. Microbiol.">
        <title>Genome and transcriptome sequences reveal the specific parasitism of the nematophagous Purpureocillium lilacinum 36-1.</title>
        <authorList>
            <person name="Xie J."/>
            <person name="Li S."/>
            <person name="Mo C."/>
            <person name="Xiao X."/>
            <person name="Peng D."/>
            <person name="Wang G."/>
            <person name="Xiao Y."/>
        </authorList>
    </citation>
    <scope>NUCLEOTIDE SEQUENCE [LARGE SCALE GENOMIC DNA]</scope>
    <source>
        <strain evidence="3 4">36-1</strain>
    </source>
</reference>
<dbReference type="Proteomes" id="UP001287286">
    <property type="component" value="Unassembled WGS sequence"/>
</dbReference>
<keyword evidence="5" id="KW-1185">Reference proteome</keyword>
<dbReference type="Gene3D" id="3.90.1200.10">
    <property type="match status" value="1"/>
</dbReference>